<feature type="transmembrane region" description="Helical" evidence="3">
    <location>
        <begin position="21"/>
        <end position="45"/>
    </location>
</feature>
<keyword evidence="5" id="KW-1185">Reference proteome</keyword>
<dbReference type="GO" id="GO:0016936">
    <property type="term" value="F:galactoside binding"/>
    <property type="evidence" value="ECO:0007669"/>
    <property type="project" value="TreeGrafter"/>
</dbReference>
<feature type="domain" description="Galectin" evidence="4">
    <location>
        <begin position="504"/>
        <end position="638"/>
    </location>
</feature>
<dbReference type="Pfam" id="PF00337">
    <property type="entry name" value="Gal-bind_lectin"/>
    <property type="match status" value="3"/>
</dbReference>
<feature type="domain" description="Galectin" evidence="4">
    <location>
        <begin position="376"/>
        <end position="502"/>
    </location>
</feature>
<dbReference type="SMART" id="SM00276">
    <property type="entry name" value="GLECT"/>
    <property type="match status" value="2"/>
</dbReference>
<dbReference type="InterPro" id="IPR013320">
    <property type="entry name" value="ConA-like_dom_sf"/>
</dbReference>
<protein>
    <submittedName>
        <fullName evidence="6">Galectin</fullName>
    </submittedName>
</protein>
<dbReference type="PANTHER" id="PTHR11346">
    <property type="entry name" value="GALECTIN"/>
    <property type="match status" value="1"/>
</dbReference>
<dbReference type="PANTHER" id="PTHR11346:SF180">
    <property type="entry name" value="GALECTIN"/>
    <property type="match status" value="1"/>
</dbReference>
<dbReference type="PROSITE" id="PS51304">
    <property type="entry name" value="GALECTIN"/>
    <property type="match status" value="3"/>
</dbReference>
<keyword evidence="3" id="KW-0812">Transmembrane</keyword>
<feature type="domain" description="Galectin" evidence="4">
    <location>
        <begin position="71"/>
        <end position="204"/>
    </location>
</feature>
<dbReference type="CDD" id="cd00070">
    <property type="entry name" value="GLECT"/>
    <property type="match status" value="1"/>
</dbReference>
<keyword evidence="3" id="KW-1133">Transmembrane helix</keyword>
<dbReference type="SUPFAM" id="SSF49899">
    <property type="entry name" value="Concanavalin A-like lectins/glucanases"/>
    <property type="match status" value="3"/>
</dbReference>
<evidence type="ECO:0000313" key="5">
    <source>
        <dbReference type="Proteomes" id="UP000887575"/>
    </source>
</evidence>
<keyword evidence="3" id="KW-0472">Membrane</keyword>
<sequence>MGDYEKRPCTQLPFLTQKQTRWFGSCICSTFVAIFVVTIISLVFFQHDPDPDPIQFFGEEQFIDPTPIQPTVKLLDSEPKIGEIIHIYANITNSTTSADFCIALVKAGDDQKNVPMKVCVQFGNVSRILYTAIWDGQLKANHSGPNPFTPGDKLDLRIRFLDQYIQFFAAQGEVGIFEKIPEIHTAKTLLVQGGVTGIRLITKRGQKYPNPMNASLVLNYTTRMDLMARPLAKFEGGLWNDLIEGTNGTKPTNLRVKRKGGGGHSSGGHGGRGGSGARGGHGGSHSGHSSFHGGSFHATSSYHYHYSYSSSSCCYYGGGSHSSSHPARAKWGSYQYSPVFGGYYQLPSFNLSTASNPHIFTPSSYSYRLVNGTFYVPSYGHGKALSNHSVIDHSKIPRPKRFDILFSKDNINPAFTLSFRYTEETVVLNTWAGAWDEEDRSPSMPIDDWRIFDLTITNEHDGLHIYINRYPFVTFTHKSSLTDSLKYVRIDGDIENDSTPNHPLVYDLKSSPKVGEIIHISAKGTNASITSNNFCVSLIKSVDDEKNVPLKVCVQFGNKSQIVYTATWSGQMKEKHSGPNPFTSGEMLDLRFRFLKQYVQVFADRGEIGIFEKISGVHQVKTLLINGGVTEVELITKTGDVYGNTTNIPMDLDKGTRMDLMARPLSQCGIVKL</sequence>
<name>A0AAF3EUU2_9BILA</name>
<evidence type="ECO:0000256" key="1">
    <source>
        <dbReference type="ARBA" id="ARBA00022734"/>
    </source>
</evidence>
<dbReference type="SMART" id="SM00908">
    <property type="entry name" value="Gal-bind_lectin"/>
    <property type="match status" value="3"/>
</dbReference>
<dbReference type="InterPro" id="IPR044156">
    <property type="entry name" value="Galectin-like"/>
</dbReference>
<feature type="region of interest" description="Disordered" evidence="2">
    <location>
        <begin position="249"/>
        <end position="289"/>
    </location>
</feature>
<dbReference type="AlphaFoldDB" id="A0AAF3EUU2"/>
<dbReference type="Gene3D" id="2.60.120.200">
    <property type="match status" value="3"/>
</dbReference>
<keyword evidence="1" id="KW-0430">Lectin</keyword>
<feature type="compositionally biased region" description="Gly residues" evidence="2">
    <location>
        <begin position="262"/>
        <end position="285"/>
    </location>
</feature>
<organism evidence="5 6">
    <name type="scientific">Mesorhabditis belari</name>
    <dbReference type="NCBI Taxonomy" id="2138241"/>
    <lineage>
        <taxon>Eukaryota</taxon>
        <taxon>Metazoa</taxon>
        <taxon>Ecdysozoa</taxon>
        <taxon>Nematoda</taxon>
        <taxon>Chromadorea</taxon>
        <taxon>Rhabditida</taxon>
        <taxon>Rhabditina</taxon>
        <taxon>Rhabditomorpha</taxon>
        <taxon>Rhabditoidea</taxon>
        <taxon>Rhabditidae</taxon>
        <taxon>Mesorhabditinae</taxon>
        <taxon>Mesorhabditis</taxon>
    </lineage>
</organism>
<evidence type="ECO:0000256" key="3">
    <source>
        <dbReference type="SAM" id="Phobius"/>
    </source>
</evidence>
<dbReference type="GO" id="GO:0030246">
    <property type="term" value="F:carbohydrate binding"/>
    <property type="evidence" value="ECO:0007669"/>
    <property type="project" value="UniProtKB-KW"/>
</dbReference>
<accession>A0AAF3EUU2</accession>
<dbReference type="WBParaSite" id="MBELARI_LOCUS17961">
    <property type="protein sequence ID" value="MBELARI_LOCUS17961"/>
    <property type="gene ID" value="MBELARI_LOCUS17961"/>
</dbReference>
<evidence type="ECO:0000256" key="2">
    <source>
        <dbReference type="SAM" id="MobiDB-lite"/>
    </source>
</evidence>
<proteinExistence type="predicted"/>
<evidence type="ECO:0000259" key="4">
    <source>
        <dbReference type="PROSITE" id="PS51304"/>
    </source>
</evidence>
<dbReference type="Proteomes" id="UP000887575">
    <property type="component" value="Unassembled WGS sequence"/>
</dbReference>
<dbReference type="InterPro" id="IPR001079">
    <property type="entry name" value="Galectin_CRD"/>
</dbReference>
<reference evidence="6" key="1">
    <citation type="submission" date="2024-02" db="UniProtKB">
        <authorList>
            <consortium name="WormBaseParasite"/>
        </authorList>
    </citation>
    <scope>IDENTIFICATION</scope>
</reference>
<evidence type="ECO:0000313" key="6">
    <source>
        <dbReference type="WBParaSite" id="MBELARI_LOCUS17961"/>
    </source>
</evidence>